<evidence type="ECO:0000256" key="1">
    <source>
        <dbReference type="SAM" id="MobiDB-lite"/>
    </source>
</evidence>
<gene>
    <name evidence="2" type="ORF">P691DRAFT_802387</name>
</gene>
<sequence length="99" mass="11027">MTAHPDRKHSVPSALPPPSRLLLPHVRPTEYRRLSARQPRSRSPPIEPQSPASHDTALEWLGLPLSFDVVQAQLEIGGYQMYAVEKWSVPLSSSHSLSP</sequence>
<comment type="caution">
    <text evidence="2">The sequence shown here is derived from an EMBL/GenBank/DDBJ whole genome shotgun (WGS) entry which is preliminary data.</text>
</comment>
<accession>A0A9P6C9D8</accession>
<evidence type="ECO:0000313" key="2">
    <source>
        <dbReference type="EMBL" id="KAF9453008.1"/>
    </source>
</evidence>
<proteinExistence type="predicted"/>
<dbReference type="AlphaFoldDB" id="A0A9P6C9D8"/>
<name>A0A9P6C9D8_9AGAR</name>
<evidence type="ECO:0000313" key="3">
    <source>
        <dbReference type="Proteomes" id="UP000807342"/>
    </source>
</evidence>
<protein>
    <submittedName>
        <fullName evidence="2">Uncharacterized protein</fullName>
    </submittedName>
</protein>
<dbReference type="Proteomes" id="UP000807342">
    <property type="component" value="Unassembled WGS sequence"/>
</dbReference>
<dbReference type="EMBL" id="MU151065">
    <property type="protein sequence ID" value="KAF9453008.1"/>
    <property type="molecule type" value="Genomic_DNA"/>
</dbReference>
<keyword evidence="3" id="KW-1185">Reference proteome</keyword>
<feature type="region of interest" description="Disordered" evidence="1">
    <location>
        <begin position="1"/>
        <end position="53"/>
    </location>
</feature>
<organism evidence="2 3">
    <name type="scientific">Macrolepiota fuliginosa MF-IS2</name>
    <dbReference type="NCBI Taxonomy" id="1400762"/>
    <lineage>
        <taxon>Eukaryota</taxon>
        <taxon>Fungi</taxon>
        <taxon>Dikarya</taxon>
        <taxon>Basidiomycota</taxon>
        <taxon>Agaricomycotina</taxon>
        <taxon>Agaricomycetes</taxon>
        <taxon>Agaricomycetidae</taxon>
        <taxon>Agaricales</taxon>
        <taxon>Agaricineae</taxon>
        <taxon>Agaricaceae</taxon>
        <taxon>Macrolepiota</taxon>
    </lineage>
</organism>
<dbReference type="OrthoDB" id="10614159at2759"/>
<reference evidence="2" key="1">
    <citation type="submission" date="2020-11" db="EMBL/GenBank/DDBJ databases">
        <authorList>
            <consortium name="DOE Joint Genome Institute"/>
            <person name="Ahrendt S."/>
            <person name="Riley R."/>
            <person name="Andreopoulos W."/>
            <person name="Labutti K."/>
            <person name="Pangilinan J."/>
            <person name="Ruiz-Duenas F.J."/>
            <person name="Barrasa J.M."/>
            <person name="Sanchez-Garcia M."/>
            <person name="Camarero S."/>
            <person name="Miyauchi S."/>
            <person name="Serrano A."/>
            <person name="Linde D."/>
            <person name="Babiker R."/>
            <person name="Drula E."/>
            <person name="Ayuso-Fernandez I."/>
            <person name="Pacheco R."/>
            <person name="Padilla G."/>
            <person name="Ferreira P."/>
            <person name="Barriuso J."/>
            <person name="Kellner H."/>
            <person name="Castanera R."/>
            <person name="Alfaro M."/>
            <person name="Ramirez L."/>
            <person name="Pisabarro A.G."/>
            <person name="Kuo A."/>
            <person name="Tritt A."/>
            <person name="Lipzen A."/>
            <person name="He G."/>
            <person name="Yan M."/>
            <person name="Ng V."/>
            <person name="Cullen D."/>
            <person name="Martin F."/>
            <person name="Rosso M.-N."/>
            <person name="Henrissat B."/>
            <person name="Hibbett D."/>
            <person name="Martinez A.T."/>
            <person name="Grigoriev I.V."/>
        </authorList>
    </citation>
    <scope>NUCLEOTIDE SEQUENCE</scope>
    <source>
        <strain evidence="2">MF-IS2</strain>
    </source>
</reference>